<organism evidence="1 2">
    <name type="scientific">Streptococcus oralis subsp. dentisani</name>
    <dbReference type="NCBI Taxonomy" id="1458253"/>
    <lineage>
        <taxon>Bacteria</taxon>
        <taxon>Bacillati</taxon>
        <taxon>Bacillota</taxon>
        <taxon>Bacilli</taxon>
        <taxon>Lactobacillales</taxon>
        <taxon>Streptococcaceae</taxon>
        <taxon>Streptococcus</taxon>
    </lineage>
</organism>
<accession>A0A1X1IXM5</accession>
<sequence length="155" mass="17758">MNKPQTYAEWVNVLAIFKNKDDDEAVLKMMKSGTIEWQYGVAERFSTKLIDAVNYRMNVASDKFQNDLLKSQGYEGAIIQAILSLRKEMAFLAEAINLPAIPDKERQHYLNLVIEQANSMQKSLEESAKQDRSGKMLSIIRNHKVNSFLMKVNSK</sequence>
<protein>
    <submittedName>
        <fullName evidence="1">Uncharacterized protein</fullName>
    </submittedName>
</protein>
<dbReference type="Proteomes" id="UP000194008">
    <property type="component" value="Unassembled WGS sequence"/>
</dbReference>
<evidence type="ECO:0000313" key="2">
    <source>
        <dbReference type="Proteomes" id="UP000194008"/>
    </source>
</evidence>
<evidence type="ECO:0000313" key="1">
    <source>
        <dbReference type="EMBL" id="ORO77860.1"/>
    </source>
</evidence>
<dbReference type="AlphaFoldDB" id="A0A1X1IXM5"/>
<comment type="caution">
    <text evidence="1">The sequence shown here is derived from an EMBL/GenBank/DDBJ whole genome shotgun (WGS) entry which is preliminary data.</text>
</comment>
<dbReference type="EMBL" id="NCUW01000029">
    <property type="protein sequence ID" value="ORO77860.1"/>
    <property type="molecule type" value="Genomic_DNA"/>
</dbReference>
<name>A0A1X1IXM5_STROR</name>
<gene>
    <name evidence="1" type="ORF">B7709_06075</name>
</gene>
<proteinExistence type="predicted"/>
<dbReference type="RefSeq" id="WP_084972106.1">
    <property type="nucleotide sequence ID" value="NZ_NCUW01000029.1"/>
</dbReference>
<reference evidence="1 2" key="1">
    <citation type="journal article" date="2016" name="Eur. J. Clin. Microbiol. Infect. Dis.">
        <title>Whole genome sequencing as a tool for phylogenetic analysis of clinical strains of Mitis group streptococci.</title>
        <authorList>
            <person name="Rasmussen L.H."/>
            <person name="Dargis R."/>
            <person name="Hojholt K."/>
            <person name="Christensen J.J."/>
            <person name="Skovgaard O."/>
            <person name="Justesen U.S."/>
            <person name="Rosenvinge F.S."/>
            <person name="Moser C."/>
            <person name="Lukjancenko O."/>
            <person name="Rasmussen S."/>
            <person name="Nielsen X.C."/>
        </authorList>
    </citation>
    <scope>NUCLEOTIDE SEQUENCE [LARGE SCALE GENOMIC DNA]</scope>
    <source>
        <strain evidence="1 2">Y_5914_11</strain>
    </source>
</reference>